<feature type="domain" description="Carbohydrate kinase FGGY C-terminal" evidence="5">
    <location>
        <begin position="291"/>
        <end position="447"/>
    </location>
</feature>
<dbReference type="PIRSF" id="PIRSF000538">
    <property type="entry name" value="GlpK"/>
    <property type="match status" value="1"/>
</dbReference>
<sequence length="512" mass="53741">MSRILAIDSGLTVTKAVIFDTEGRQVAVARRNVRQSMPAPRHVERDMDDLWRQTASAIREAMAASGTAPGGIAAVAATAHGDGVYLLDREAAPLGRGVLSLDSRAAEVVRDWQADGTGADSLRITGQVPHASAPSALLRWIRDREPERFARIGHLLACKDWLRARLTGTIGTDRTEASTSFADVGTQAWSEEALALFGLGALRDALPEVGHSAQVVGAVTAEAAALTGLAEGTPVAAGLHDVTASALGIGAHQPGIVGIVAGTYSINECVSAAPAVDPGWFCRSAIEPGLWNTMSISPASTTNYDWFLGTFCGADRILAEREGRSIHEALSGELKRGLSRASSVIYHPYLFGSPRGAEPSASLIGLRGWHDRGDVLAALMEGIVFNHREHVDLLRGAFPAEEARLTGGASRNPAVAQLFADVLGMPVTVTETDEAAAWGAALCAGAAVGLFSRFDADPRDLAAASVRYVPDGGRRAHYEGRYRTYLASAAALEGTWGAVNALDVQGRTPGDG</sequence>
<dbReference type="EMBL" id="RDRB01000002">
    <property type="protein sequence ID" value="ROU03460.1"/>
    <property type="molecule type" value="Genomic_DNA"/>
</dbReference>
<gene>
    <name evidence="6" type="ORF">EAT49_03960</name>
</gene>
<dbReference type="AlphaFoldDB" id="A0A3N2R7J6"/>
<organism evidence="6 7">
    <name type="scientific">Histidinibacterium lentulum</name>
    <dbReference type="NCBI Taxonomy" id="2480588"/>
    <lineage>
        <taxon>Bacteria</taxon>
        <taxon>Pseudomonadati</taxon>
        <taxon>Pseudomonadota</taxon>
        <taxon>Alphaproteobacteria</taxon>
        <taxon>Rhodobacterales</taxon>
        <taxon>Paracoccaceae</taxon>
        <taxon>Histidinibacterium</taxon>
    </lineage>
</organism>
<dbReference type="Pfam" id="PF00370">
    <property type="entry name" value="FGGY_N"/>
    <property type="match status" value="1"/>
</dbReference>
<dbReference type="Proteomes" id="UP000268016">
    <property type="component" value="Unassembled WGS sequence"/>
</dbReference>
<dbReference type="OrthoDB" id="9805576at2"/>
<keyword evidence="3 6" id="KW-0418">Kinase</keyword>
<name>A0A3N2R7J6_9RHOB</name>
<dbReference type="InterPro" id="IPR018485">
    <property type="entry name" value="FGGY_C"/>
</dbReference>
<keyword evidence="7" id="KW-1185">Reference proteome</keyword>
<dbReference type="GO" id="GO:0005975">
    <property type="term" value="P:carbohydrate metabolic process"/>
    <property type="evidence" value="ECO:0007669"/>
    <property type="project" value="InterPro"/>
</dbReference>
<evidence type="ECO:0000259" key="4">
    <source>
        <dbReference type="Pfam" id="PF00370"/>
    </source>
</evidence>
<accession>A0A3N2R7J6</accession>
<evidence type="ECO:0000313" key="7">
    <source>
        <dbReference type="Proteomes" id="UP000268016"/>
    </source>
</evidence>
<dbReference type="PANTHER" id="PTHR43095:SF3">
    <property type="entry name" value="L-XYLULOSE_3-KETO-L-GULONATE KINASE"/>
    <property type="match status" value="1"/>
</dbReference>
<dbReference type="PANTHER" id="PTHR43095">
    <property type="entry name" value="SUGAR KINASE"/>
    <property type="match status" value="1"/>
</dbReference>
<feature type="domain" description="Carbohydrate kinase FGGY N-terminal" evidence="4">
    <location>
        <begin position="4"/>
        <end position="248"/>
    </location>
</feature>
<evidence type="ECO:0000256" key="1">
    <source>
        <dbReference type="ARBA" id="ARBA00009156"/>
    </source>
</evidence>
<dbReference type="InterPro" id="IPR043129">
    <property type="entry name" value="ATPase_NBD"/>
</dbReference>
<protein>
    <submittedName>
        <fullName evidence="6">Carbohydrate kinase</fullName>
    </submittedName>
</protein>
<evidence type="ECO:0000256" key="2">
    <source>
        <dbReference type="ARBA" id="ARBA00022679"/>
    </source>
</evidence>
<dbReference type="InterPro" id="IPR000577">
    <property type="entry name" value="Carb_kinase_FGGY"/>
</dbReference>
<reference evidence="6 7" key="1">
    <citation type="submission" date="2018-10" db="EMBL/GenBank/DDBJ databases">
        <title>Histidinibacterium lentulum gen. nov., sp. nov., a marine bacterium from the culture broth of Picochlorum sp. 122.</title>
        <authorList>
            <person name="Wang G."/>
        </authorList>
    </citation>
    <scope>NUCLEOTIDE SEQUENCE [LARGE SCALE GENOMIC DNA]</scope>
    <source>
        <strain evidence="6 7">B17</strain>
    </source>
</reference>
<evidence type="ECO:0000256" key="3">
    <source>
        <dbReference type="ARBA" id="ARBA00022777"/>
    </source>
</evidence>
<dbReference type="GO" id="GO:0016301">
    <property type="term" value="F:kinase activity"/>
    <property type="evidence" value="ECO:0007669"/>
    <property type="project" value="UniProtKB-KW"/>
</dbReference>
<dbReference type="CDD" id="cd07802">
    <property type="entry name" value="ASKHA_NBD_FGGY_EcLyxK-like"/>
    <property type="match status" value="1"/>
</dbReference>
<evidence type="ECO:0000313" key="6">
    <source>
        <dbReference type="EMBL" id="ROU03460.1"/>
    </source>
</evidence>
<comment type="caution">
    <text evidence="6">The sequence shown here is derived from an EMBL/GenBank/DDBJ whole genome shotgun (WGS) entry which is preliminary data.</text>
</comment>
<dbReference type="InterPro" id="IPR050406">
    <property type="entry name" value="FGGY_Carb_Kinase"/>
</dbReference>
<dbReference type="SUPFAM" id="SSF53067">
    <property type="entry name" value="Actin-like ATPase domain"/>
    <property type="match status" value="2"/>
</dbReference>
<comment type="similarity">
    <text evidence="1">Belongs to the FGGY kinase family.</text>
</comment>
<dbReference type="RefSeq" id="WP_123640995.1">
    <property type="nucleotide sequence ID" value="NZ_ML119082.1"/>
</dbReference>
<keyword evidence="2" id="KW-0808">Transferase</keyword>
<dbReference type="Gene3D" id="3.30.420.40">
    <property type="match status" value="2"/>
</dbReference>
<proteinExistence type="inferred from homology"/>
<dbReference type="Pfam" id="PF02782">
    <property type="entry name" value="FGGY_C"/>
    <property type="match status" value="1"/>
</dbReference>
<dbReference type="InterPro" id="IPR018484">
    <property type="entry name" value="FGGY_N"/>
</dbReference>
<evidence type="ECO:0000259" key="5">
    <source>
        <dbReference type="Pfam" id="PF02782"/>
    </source>
</evidence>